<keyword evidence="2" id="KW-0378">Hydrolase</keyword>
<evidence type="ECO:0000313" key="2">
    <source>
        <dbReference type="EMBL" id="VEG53643.1"/>
    </source>
</evidence>
<reference evidence="2 3" key="1">
    <citation type="submission" date="2018-12" db="EMBL/GenBank/DDBJ databases">
        <authorList>
            <consortium name="Pathogen Informatics"/>
        </authorList>
    </citation>
    <scope>NUCLEOTIDE SEQUENCE [LARGE SCALE GENOMIC DNA]</scope>
    <source>
        <strain evidence="2 3">NCTC10437</strain>
    </source>
</reference>
<dbReference type="PANTHER" id="PTHR43194:SF2">
    <property type="entry name" value="PEROXISOMAL MEMBRANE PROTEIN LPX1"/>
    <property type="match status" value="1"/>
</dbReference>
<accession>A0A448IME4</accession>
<keyword evidence="3" id="KW-1185">Reference proteome</keyword>
<gene>
    <name evidence="2" type="primary">bphD</name>
    <name evidence="2" type="ORF">NCTC10437_02060</name>
</gene>
<dbReference type="EMBL" id="LR134356">
    <property type="protein sequence ID" value="VEG53643.1"/>
    <property type="molecule type" value="Genomic_DNA"/>
</dbReference>
<protein>
    <submittedName>
        <fullName evidence="2">Alpha/beta hydrolase fold protein</fullName>
        <ecNumber evidence="2">3.-.-.-</ecNumber>
        <ecNumber evidence="2">3.7.1.8</ecNumber>
    </submittedName>
</protein>
<dbReference type="PRINTS" id="PR00111">
    <property type="entry name" value="ABHYDROLASE"/>
</dbReference>
<evidence type="ECO:0000259" key="1">
    <source>
        <dbReference type="Pfam" id="PF00561"/>
    </source>
</evidence>
<dbReference type="PANTHER" id="PTHR43194">
    <property type="entry name" value="HYDROLASE ALPHA/BETA FOLD FAMILY"/>
    <property type="match status" value="1"/>
</dbReference>
<dbReference type="InterPro" id="IPR050228">
    <property type="entry name" value="Carboxylesterase_BioH"/>
</dbReference>
<sequence>MVSENRSTADMSWGRVSFLEWSPGTAAAATVLLLHGGGVDNASLSWGGIGPQLAGAGYRVIAPDHPGYGESARPPWPVTQQRLVEYVGEFADVVDLRRYVVGGLSLGGGMAIGHVIARPERVSAAMLLGSYGLMGRLSEGPLAGVRQFVTWTMVRTGLLEATTRWIGGRRAAIRWTMSSLIRDPGHRTPELMDEVFTAAAQGRGLEAFGQWQRDQVRWNRLATDYTRELRTFPRPVLIVHGDRDTAVPLSCAEAAAHAMPDAQLRIIPGAGHWVQRDHPDEVVAAIAAFLTGLTSA</sequence>
<name>A0A448IME4_MYCAU</name>
<dbReference type="Proteomes" id="UP000279306">
    <property type="component" value="Chromosome"/>
</dbReference>
<dbReference type="EC" id="3.-.-.-" evidence="2"/>
<organism evidence="2 3">
    <name type="scientific">Mycolicibacterium aurum</name>
    <name type="common">Mycobacterium aurum</name>
    <dbReference type="NCBI Taxonomy" id="1791"/>
    <lineage>
        <taxon>Bacteria</taxon>
        <taxon>Bacillati</taxon>
        <taxon>Actinomycetota</taxon>
        <taxon>Actinomycetes</taxon>
        <taxon>Mycobacteriales</taxon>
        <taxon>Mycobacteriaceae</taxon>
        <taxon>Mycolicibacterium</taxon>
    </lineage>
</organism>
<dbReference type="EC" id="3.7.1.8" evidence="2"/>
<dbReference type="InterPro" id="IPR000639">
    <property type="entry name" value="Epox_hydrolase-like"/>
</dbReference>
<dbReference type="AlphaFoldDB" id="A0A448IME4"/>
<dbReference type="STRING" id="1791.GCA_001049355_00683"/>
<dbReference type="InterPro" id="IPR000073">
    <property type="entry name" value="AB_hydrolase_1"/>
</dbReference>
<dbReference type="InterPro" id="IPR029058">
    <property type="entry name" value="AB_hydrolase_fold"/>
</dbReference>
<feature type="domain" description="AB hydrolase-1" evidence="1">
    <location>
        <begin position="30"/>
        <end position="279"/>
    </location>
</feature>
<dbReference type="GO" id="GO:0016787">
    <property type="term" value="F:hydrolase activity"/>
    <property type="evidence" value="ECO:0007669"/>
    <property type="project" value="UniProtKB-KW"/>
</dbReference>
<evidence type="ECO:0000313" key="3">
    <source>
        <dbReference type="Proteomes" id="UP000279306"/>
    </source>
</evidence>
<dbReference type="SUPFAM" id="SSF53474">
    <property type="entry name" value="alpha/beta-Hydrolases"/>
    <property type="match status" value="1"/>
</dbReference>
<dbReference type="Pfam" id="PF00561">
    <property type="entry name" value="Abhydrolase_1"/>
    <property type="match status" value="1"/>
</dbReference>
<dbReference type="Gene3D" id="3.40.50.1820">
    <property type="entry name" value="alpha/beta hydrolase"/>
    <property type="match status" value="1"/>
</dbReference>
<dbReference type="PRINTS" id="PR00412">
    <property type="entry name" value="EPOXHYDRLASE"/>
</dbReference>
<dbReference type="KEGG" id="mauu:NCTC10437_02060"/>
<proteinExistence type="predicted"/>